<gene>
    <name evidence="1" type="ORF">PCANC_20930</name>
    <name evidence="2" type="ORF">PCANC_22499</name>
</gene>
<dbReference type="EMBL" id="PGCJ01000341">
    <property type="protein sequence ID" value="PLW31725.1"/>
    <property type="molecule type" value="Genomic_DNA"/>
</dbReference>
<evidence type="ECO:0000313" key="3">
    <source>
        <dbReference type="Proteomes" id="UP000235388"/>
    </source>
</evidence>
<dbReference type="EMBL" id="PGCJ01000964">
    <property type="protein sequence ID" value="PLW12984.1"/>
    <property type="molecule type" value="Genomic_DNA"/>
</dbReference>
<dbReference type="AlphaFoldDB" id="A0A2N5U1W4"/>
<evidence type="ECO:0000313" key="1">
    <source>
        <dbReference type="EMBL" id="PLW12984.1"/>
    </source>
</evidence>
<organism evidence="2 3">
    <name type="scientific">Puccinia coronata f. sp. avenae</name>
    <dbReference type="NCBI Taxonomy" id="200324"/>
    <lineage>
        <taxon>Eukaryota</taxon>
        <taxon>Fungi</taxon>
        <taxon>Dikarya</taxon>
        <taxon>Basidiomycota</taxon>
        <taxon>Pucciniomycotina</taxon>
        <taxon>Pucciniomycetes</taxon>
        <taxon>Pucciniales</taxon>
        <taxon>Pucciniaceae</taxon>
        <taxon>Puccinia</taxon>
    </lineage>
</organism>
<accession>A0A2N5U1W4</accession>
<comment type="caution">
    <text evidence="2">The sequence shown here is derived from an EMBL/GenBank/DDBJ whole genome shotgun (WGS) entry which is preliminary data.</text>
</comment>
<name>A0A2N5U1W4_9BASI</name>
<sequence>MAAFPVSPCLTTEQLATAGLYAAYIHMFSHKPSSHQPAPYRASNRDGAYARNTIFDATAINGLAARVKTYMPALPLEPTGPGNQFSALAVQLSRETSCRALYKAPTARLGTYGSEKGRPSADVHCRCRRPKLKTNCKDEEK</sequence>
<proteinExistence type="predicted"/>
<dbReference type="Proteomes" id="UP000235388">
    <property type="component" value="Unassembled WGS sequence"/>
</dbReference>
<keyword evidence="3" id="KW-1185">Reference proteome</keyword>
<protein>
    <submittedName>
        <fullName evidence="2">Uncharacterized protein</fullName>
    </submittedName>
</protein>
<reference evidence="2 3" key="1">
    <citation type="submission" date="2017-11" db="EMBL/GenBank/DDBJ databases">
        <title>De novo assembly and phasing of dikaryotic genomes from two isolates of Puccinia coronata f. sp. avenae, the causal agent of oat crown rust.</title>
        <authorList>
            <person name="Miller M.E."/>
            <person name="Zhang Y."/>
            <person name="Omidvar V."/>
            <person name="Sperschneider J."/>
            <person name="Schwessinger B."/>
            <person name="Raley C."/>
            <person name="Palmer J.M."/>
            <person name="Garnica D."/>
            <person name="Upadhyaya N."/>
            <person name="Rathjen J."/>
            <person name="Taylor J.M."/>
            <person name="Park R.F."/>
            <person name="Dodds P.N."/>
            <person name="Hirsch C.D."/>
            <person name="Kianian S.F."/>
            <person name="Figueroa M."/>
        </authorList>
    </citation>
    <scope>NUCLEOTIDE SEQUENCE [LARGE SCALE GENOMIC DNA]</scope>
    <source>
        <strain evidence="2">12NC29</strain>
    </source>
</reference>
<evidence type="ECO:0000313" key="2">
    <source>
        <dbReference type="EMBL" id="PLW31725.1"/>
    </source>
</evidence>